<dbReference type="EMBL" id="JABBVZ010000039">
    <property type="protein sequence ID" value="NMP23099.1"/>
    <property type="molecule type" value="Genomic_DNA"/>
</dbReference>
<keyword evidence="2" id="KW-1185">Reference proteome</keyword>
<gene>
    <name evidence="1" type="ORF">HIJ39_12185</name>
</gene>
<dbReference type="RefSeq" id="WP_169100056.1">
    <property type="nucleotide sequence ID" value="NZ_JABBVZ010000039.1"/>
</dbReference>
<organism evidence="1 2">
    <name type="scientific">Sulfobacillus harzensis</name>
    <dbReference type="NCBI Taxonomy" id="2729629"/>
    <lineage>
        <taxon>Bacteria</taxon>
        <taxon>Bacillati</taxon>
        <taxon>Bacillota</taxon>
        <taxon>Clostridia</taxon>
        <taxon>Eubacteriales</taxon>
        <taxon>Clostridiales Family XVII. Incertae Sedis</taxon>
        <taxon>Sulfobacillus</taxon>
    </lineage>
</organism>
<reference evidence="1 2" key="1">
    <citation type="submission" date="2020-04" db="EMBL/GenBank/DDBJ databases">
        <authorList>
            <person name="Zhang R."/>
            <person name="Schippers A."/>
        </authorList>
    </citation>
    <scope>NUCLEOTIDE SEQUENCE [LARGE SCALE GENOMIC DNA]</scope>
    <source>
        <strain evidence="1 2">DSM 109850</strain>
    </source>
</reference>
<dbReference type="AlphaFoldDB" id="A0A7Y0L4C6"/>
<dbReference type="SUPFAM" id="SSF51621">
    <property type="entry name" value="Phosphoenolpyruvate/pyruvate domain"/>
    <property type="match status" value="2"/>
</dbReference>
<sequence length="103" mass="11538">MATALVRYDQNWISPSERMVTATEIAERARDIIRATGLSLIVDIDTGYGGVLEVARTAREMTEAVNAPLLANMTECGRTPYFTEQQFWAFGYQVSLTPFPRFA</sequence>
<dbReference type="InterPro" id="IPR015813">
    <property type="entry name" value="Pyrv/PenolPyrv_kinase-like_dom"/>
</dbReference>
<dbReference type="InterPro" id="IPR040442">
    <property type="entry name" value="Pyrv_kinase-like_dom_sf"/>
</dbReference>
<dbReference type="PANTHER" id="PTHR42905:SF5">
    <property type="entry name" value="CARBOXYVINYL-CARBOXYPHOSPHONATE PHOSPHORYLMUTASE, CHLOROPLASTIC"/>
    <property type="match status" value="1"/>
</dbReference>
<proteinExistence type="predicted"/>
<dbReference type="PANTHER" id="PTHR42905">
    <property type="entry name" value="PHOSPHOENOLPYRUVATE CARBOXYLASE"/>
    <property type="match status" value="1"/>
</dbReference>
<evidence type="ECO:0000313" key="2">
    <source>
        <dbReference type="Proteomes" id="UP000533476"/>
    </source>
</evidence>
<comment type="caution">
    <text evidence="1">The sequence shown here is derived from an EMBL/GenBank/DDBJ whole genome shotgun (WGS) entry which is preliminary data.</text>
</comment>
<dbReference type="Proteomes" id="UP000533476">
    <property type="component" value="Unassembled WGS sequence"/>
</dbReference>
<evidence type="ECO:0000313" key="1">
    <source>
        <dbReference type="EMBL" id="NMP23099.1"/>
    </source>
</evidence>
<dbReference type="Gene3D" id="3.20.20.60">
    <property type="entry name" value="Phosphoenolpyruvate-binding domains"/>
    <property type="match status" value="1"/>
</dbReference>
<accession>A0A7Y0L4C6</accession>
<name>A0A7Y0L4C6_9FIRM</name>
<protein>
    <submittedName>
        <fullName evidence="1">Uncharacterized protein</fullName>
    </submittedName>
</protein>
<dbReference type="GO" id="GO:0019629">
    <property type="term" value="P:propionate catabolic process, 2-methylcitrate cycle"/>
    <property type="evidence" value="ECO:0007669"/>
    <property type="project" value="TreeGrafter"/>
</dbReference>
<dbReference type="GO" id="GO:0046421">
    <property type="term" value="F:methylisocitrate lyase activity"/>
    <property type="evidence" value="ECO:0007669"/>
    <property type="project" value="TreeGrafter"/>
</dbReference>